<reference evidence="9" key="1">
    <citation type="journal article" date="2019" name="Int. J. Syst. Evol. Microbiol.">
        <title>The Global Catalogue of Microorganisms (GCM) 10K type strain sequencing project: providing services to taxonomists for standard genome sequencing and annotation.</title>
        <authorList>
            <consortium name="The Broad Institute Genomics Platform"/>
            <consortium name="The Broad Institute Genome Sequencing Center for Infectious Disease"/>
            <person name="Wu L."/>
            <person name="Ma J."/>
        </authorList>
    </citation>
    <scope>NUCLEOTIDE SEQUENCE [LARGE SCALE GENOMIC DNA]</scope>
    <source>
        <strain evidence="9">CGMCC 1.15043</strain>
    </source>
</reference>
<dbReference type="RefSeq" id="WP_189017040.1">
    <property type="nucleotide sequence ID" value="NZ_BMHE01000036.1"/>
</dbReference>
<evidence type="ECO:0000256" key="1">
    <source>
        <dbReference type="ARBA" id="ARBA00004168"/>
    </source>
</evidence>
<gene>
    <name evidence="8" type="ORF">GCM10008018_52270</name>
</gene>
<evidence type="ECO:0000256" key="3">
    <source>
        <dbReference type="ARBA" id="ARBA00022525"/>
    </source>
</evidence>
<sequence length="1102" mass="118229">MLKKKTSTLLIALLIFMQSIYGVGFFAKASAATISNNIIDSVTLVVYDSSGQVVTGNVYEPNAKVQVDYTWSLPNSHGYKAGDTFAFTLPQQFLLYNDISGGLMMGQEQLGTFHVDRASHQVLITFNNYIESHDNIHGTLTFKTQLDKSQLTENTVVTITIPIKTGEQVFTLHLRPTVTSTIEKSGVSSGINAKSIDWTIDVNKMLDAVQNAVVIDVIPTGLSVPVTVAVYDLTVKLDGSVLQGGLLDSSKYTVSASGATLSVHFADSPIQTAYRLQFSTPIVNLDKTSFVNTATFGGSNKSPVEASATVQVSLGSALDKIAESYDPITQTIGWAIKYNYNERTIPQSAAFLTDLFNDTHELVSGSMHIYPVTLNPTGGETLGNELPSASYTVTPEAAAGKKGFKLQFNSSISSAYKIVYTTKAINRVFDNVTITNRVISGSGSSDSASQAVEQLIATKYPGTADYQAKTVDWHILMNKDSQLMNNVVVTDTFPSKGLRFVPGSLVIKKGSVLMPSTEYTLDSAVAPDEGFTVKFLTAIADPISIDYKTEFNLDWISPLRSTNNFINAAQIEWSNNPSDSHIKKVTSTFIPRNEVKNNGFKFGAYNAASKQITWTIGMNYNGKPLETASLQDIIEPNQKIIDGSVAVYAMTIPASGSPTMGAPVSPASYTYSLDGNKLIVKFPQPFSKPYYVVFKTSVQGQLVHSTISNTARLFVGETQVSGNLSATLNIPNGDEFVNKTGEQSADKINWTIYINRSQSTLSEAKIVDTPTTNQVLLPNTFHLFKATAAINGNLTKGSELEKGKDYTVVFKTNNDGKPIFELSFAETISTAYILEYQSLIAANDHDTISNYVTLSGNNVSTVIKETTKDIIVGVSGGSGTGGGVRGSLTVKKLDSANNSLLLSGATFELYRKAGESKTLINTLTTGETGIVVFKELLAGEYTVKEKTAPAGYNLNLEENAVTLHSGEEFNLNVINVKKSDPPDPSGPGTTPSPTETPAPTPIPTKPPSTGTGGITPTPTVTPAPTPAPTIAPTPTPSPVDPKPSTDSDPPFDGDNNVPLGGIPPITKQETLPTTGESSHLYVELAGITLILMGLLLRRRFTK</sequence>
<organism evidence="8 9">
    <name type="scientific">Paenibacillus marchantiophytorum</name>
    <dbReference type="NCBI Taxonomy" id="1619310"/>
    <lineage>
        <taxon>Bacteria</taxon>
        <taxon>Bacillati</taxon>
        <taxon>Bacillota</taxon>
        <taxon>Bacilli</taxon>
        <taxon>Bacillales</taxon>
        <taxon>Paenibacillaceae</taxon>
        <taxon>Paenibacillus</taxon>
    </lineage>
</organism>
<evidence type="ECO:0000259" key="7">
    <source>
        <dbReference type="PROSITE" id="PS50847"/>
    </source>
</evidence>
<dbReference type="NCBIfam" id="TIGR01167">
    <property type="entry name" value="LPXTG_anchor"/>
    <property type="match status" value="1"/>
</dbReference>
<dbReference type="SUPFAM" id="SSF49401">
    <property type="entry name" value="Bacterial adhesins"/>
    <property type="match status" value="6"/>
</dbReference>
<dbReference type="InterPro" id="IPR013783">
    <property type="entry name" value="Ig-like_fold"/>
</dbReference>
<proteinExistence type="predicted"/>
<dbReference type="Pfam" id="PF05737">
    <property type="entry name" value="Collagen_bind"/>
    <property type="match status" value="4"/>
</dbReference>
<evidence type="ECO:0000256" key="5">
    <source>
        <dbReference type="ARBA" id="ARBA00023088"/>
    </source>
</evidence>
<keyword evidence="5" id="KW-0572">Peptidoglycan-anchor</keyword>
<dbReference type="Gene3D" id="2.60.40.740">
    <property type="match status" value="5"/>
</dbReference>
<dbReference type="InterPro" id="IPR041171">
    <property type="entry name" value="SDR_Ig"/>
</dbReference>
<comment type="subcellular location">
    <subcellularLocation>
        <location evidence="1">Secreted</location>
        <location evidence="1">Cell wall</location>
        <topology evidence="1">Peptidoglycan-anchor</topology>
    </subcellularLocation>
</comment>
<feature type="region of interest" description="Disordered" evidence="6">
    <location>
        <begin position="975"/>
        <end position="1072"/>
    </location>
</feature>
<dbReference type="EMBL" id="BMHE01000036">
    <property type="protein sequence ID" value="GFZ99581.1"/>
    <property type="molecule type" value="Genomic_DNA"/>
</dbReference>
<dbReference type="InterPro" id="IPR011252">
    <property type="entry name" value="Fibrogen-bd_dom1"/>
</dbReference>
<dbReference type="InterPro" id="IPR008966">
    <property type="entry name" value="Adhesion_dom_sf"/>
</dbReference>
<dbReference type="Pfam" id="PF17802">
    <property type="entry name" value="SpaA"/>
    <property type="match status" value="1"/>
</dbReference>
<keyword evidence="4" id="KW-0732">Signal</keyword>
<dbReference type="InterPro" id="IPR008456">
    <property type="entry name" value="Collagen-bd_dom"/>
</dbReference>
<dbReference type="Pfam" id="PF17961">
    <property type="entry name" value="Big_8"/>
    <property type="match status" value="1"/>
</dbReference>
<accession>A0ABQ1F5V3</accession>
<dbReference type="Proteomes" id="UP000615455">
    <property type="component" value="Unassembled WGS sequence"/>
</dbReference>
<dbReference type="InterPro" id="IPR041033">
    <property type="entry name" value="SpaA_PFL_dom_1"/>
</dbReference>
<comment type="caution">
    <text evidence="8">The sequence shown here is derived from an EMBL/GenBank/DDBJ whole genome shotgun (WGS) entry which is preliminary data.</text>
</comment>
<evidence type="ECO:0000313" key="9">
    <source>
        <dbReference type="Proteomes" id="UP000615455"/>
    </source>
</evidence>
<keyword evidence="2" id="KW-0134">Cell wall</keyword>
<keyword evidence="3" id="KW-0964">Secreted</keyword>
<name>A0ABQ1F5V3_9BACL</name>
<feature type="domain" description="Gram-positive cocci surface proteins LPxTG" evidence="7">
    <location>
        <begin position="1071"/>
        <end position="1102"/>
    </location>
</feature>
<dbReference type="PROSITE" id="PS50847">
    <property type="entry name" value="GRAM_POS_ANCHORING"/>
    <property type="match status" value="1"/>
</dbReference>
<dbReference type="Gene3D" id="2.60.40.1280">
    <property type="match status" value="1"/>
</dbReference>
<feature type="compositionally biased region" description="Pro residues" evidence="6">
    <location>
        <begin position="1019"/>
        <end position="1041"/>
    </location>
</feature>
<protein>
    <recommendedName>
        <fullName evidence="7">Gram-positive cocci surface proteins LPxTG domain-containing protein</fullName>
    </recommendedName>
</protein>
<keyword evidence="9" id="KW-1185">Reference proteome</keyword>
<feature type="compositionally biased region" description="Pro residues" evidence="6">
    <location>
        <begin position="994"/>
        <end position="1006"/>
    </location>
</feature>
<dbReference type="SUPFAM" id="SSF49478">
    <property type="entry name" value="Cna protein B-type domain"/>
    <property type="match status" value="1"/>
</dbReference>
<evidence type="ECO:0000256" key="4">
    <source>
        <dbReference type="ARBA" id="ARBA00022729"/>
    </source>
</evidence>
<evidence type="ECO:0000256" key="6">
    <source>
        <dbReference type="SAM" id="MobiDB-lite"/>
    </source>
</evidence>
<evidence type="ECO:0000313" key="8">
    <source>
        <dbReference type="EMBL" id="GFZ99581.1"/>
    </source>
</evidence>
<dbReference type="Pfam" id="PF00746">
    <property type="entry name" value="Gram_pos_anchor"/>
    <property type="match status" value="1"/>
</dbReference>
<evidence type="ECO:0000256" key="2">
    <source>
        <dbReference type="ARBA" id="ARBA00022512"/>
    </source>
</evidence>
<dbReference type="InterPro" id="IPR019931">
    <property type="entry name" value="LPXTG_anchor"/>
</dbReference>
<dbReference type="Gene3D" id="2.60.40.10">
    <property type="entry name" value="Immunoglobulins"/>
    <property type="match status" value="1"/>
</dbReference>